<sequence length="501" mass="55163">MALNKDASYAQEVDVAGGQFEMEKADPEGALATNVVSAIDHVAEKKLLRKLDIRIMPLIMGLYLFSFLDRVNIGNARVYGMEESLGLTGSQFQLSVSIFFVTYVLFEIPSNMIIKKITPSKWLAFITFSWGIISTLTGMTQNLGGLIACRILMGIFEAGLFPGLSLYLTTFYTRQELGLRYSWLFTCNGLAGALGGLVAYAIGHMEGVGGLEAWRWIFILEGLPTIILGAITWFALADFPQTAHYLSQEERDLLMARRGRQAGFSASWDEMHKSDVMKGVKDWKVYVMAFGQFCGASMLYGYSTFLPTIILDLGTWNRVVTNAMTIPCYALGVITYIIIGWISDRLQLRGCFPAACGIISVIGYGVLLAPVSAAAHYAGCLLVGMGLYVFVGMPLAWLPMNCPKYGKRAFASAFQLTISNLSGVIVPFLYTSNFGPRYIQGNGAVLGWVGTGTIIYGSMFMYYVRKNAGRLSGKEDHKIEGKTEEEIADMGDESPRFIYVT</sequence>
<dbReference type="Proteomes" id="UP000054302">
    <property type="component" value="Unassembled WGS sequence"/>
</dbReference>
<dbReference type="GeneID" id="27318568"/>
<dbReference type="SUPFAM" id="SSF103473">
    <property type="entry name" value="MFS general substrate transporter"/>
    <property type="match status" value="1"/>
</dbReference>
<evidence type="ECO:0000256" key="5">
    <source>
        <dbReference type="ARBA" id="ARBA00023136"/>
    </source>
</evidence>
<feature type="transmembrane region" description="Helical" evidence="6">
    <location>
        <begin position="445"/>
        <end position="464"/>
    </location>
</feature>
<keyword evidence="3 6" id="KW-0812">Transmembrane</keyword>
<gene>
    <name evidence="8" type="ORF">PV10_00723</name>
</gene>
<feature type="transmembrane region" description="Helical" evidence="6">
    <location>
        <begin position="350"/>
        <end position="369"/>
    </location>
</feature>
<evidence type="ECO:0000256" key="4">
    <source>
        <dbReference type="ARBA" id="ARBA00022989"/>
    </source>
</evidence>
<feature type="domain" description="Major facilitator superfamily (MFS) profile" evidence="7">
    <location>
        <begin position="55"/>
        <end position="469"/>
    </location>
</feature>
<dbReference type="RefSeq" id="XP_016228484.1">
    <property type="nucleotide sequence ID" value="XM_016364835.1"/>
</dbReference>
<proteinExistence type="predicted"/>
<dbReference type="PANTHER" id="PTHR43791">
    <property type="entry name" value="PERMEASE-RELATED"/>
    <property type="match status" value="1"/>
</dbReference>
<comment type="subcellular location">
    <subcellularLocation>
        <location evidence="1">Membrane</location>
        <topology evidence="1">Multi-pass membrane protein</topology>
    </subcellularLocation>
</comment>
<dbReference type="Pfam" id="PF07690">
    <property type="entry name" value="MFS_1"/>
    <property type="match status" value="1"/>
</dbReference>
<evidence type="ECO:0000256" key="2">
    <source>
        <dbReference type="ARBA" id="ARBA00022448"/>
    </source>
</evidence>
<feature type="transmembrane region" description="Helical" evidence="6">
    <location>
        <begin position="283"/>
        <end position="303"/>
    </location>
</feature>
<evidence type="ECO:0000313" key="9">
    <source>
        <dbReference type="Proteomes" id="UP000054302"/>
    </source>
</evidence>
<feature type="transmembrane region" description="Helical" evidence="6">
    <location>
        <begin position="214"/>
        <end position="236"/>
    </location>
</feature>
<dbReference type="AlphaFoldDB" id="A0A0D1X535"/>
<feature type="transmembrane region" description="Helical" evidence="6">
    <location>
        <begin position="122"/>
        <end position="139"/>
    </location>
</feature>
<dbReference type="Gene3D" id="1.20.1250.20">
    <property type="entry name" value="MFS general substrate transporter like domains"/>
    <property type="match status" value="2"/>
</dbReference>
<evidence type="ECO:0000256" key="6">
    <source>
        <dbReference type="SAM" id="Phobius"/>
    </source>
</evidence>
<keyword evidence="4 6" id="KW-1133">Transmembrane helix</keyword>
<reference evidence="8 9" key="1">
    <citation type="submission" date="2015-01" db="EMBL/GenBank/DDBJ databases">
        <title>The Genome Sequence of Exophiala mesophila CBS40295.</title>
        <authorList>
            <consortium name="The Broad Institute Genomics Platform"/>
            <person name="Cuomo C."/>
            <person name="de Hoog S."/>
            <person name="Gorbushina A."/>
            <person name="Stielow B."/>
            <person name="Teixiera M."/>
            <person name="Abouelleil A."/>
            <person name="Chapman S.B."/>
            <person name="Priest M."/>
            <person name="Young S.K."/>
            <person name="Wortman J."/>
            <person name="Nusbaum C."/>
            <person name="Birren B."/>
        </authorList>
    </citation>
    <scope>NUCLEOTIDE SEQUENCE [LARGE SCALE GENOMIC DNA]</scope>
    <source>
        <strain evidence="8 9">CBS 40295</strain>
    </source>
</reference>
<name>A0A0D1X535_EXOME</name>
<dbReference type="OrthoDB" id="2962993at2759"/>
<accession>A0A0D1X535</accession>
<feature type="transmembrane region" description="Helical" evidence="6">
    <location>
        <begin position="145"/>
        <end position="169"/>
    </location>
</feature>
<dbReference type="EMBL" id="KN847520">
    <property type="protein sequence ID" value="KIV96910.1"/>
    <property type="molecule type" value="Genomic_DNA"/>
</dbReference>
<evidence type="ECO:0000256" key="1">
    <source>
        <dbReference type="ARBA" id="ARBA00004141"/>
    </source>
</evidence>
<keyword evidence="5 6" id="KW-0472">Membrane</keyword>
<protein>
    <recommendedName>
        <fullName evidence="7">Major facilitator superfamily (MFS) profile domain-containing protein</fullName>
    </recommendedName>
</protein>
<feature type="transmembrane region" description="Helical" evidence="6">
    <location>
        <begin position="375"/>
        <end position="398"/>
    </location>
</feature>
<feature type="transmembrane region" description="Helical" evidence="6">
    <location>
        <begin position="92"/>
        <end position="110"/>
    </location>
</feature>
<evidence type="ECO:0000256" key="3">
    <source>
        <dbReference type="ARBA" id="ARBA00022692"/>
    </source>
</evidence>
<dbReference type="GO" id="GO:0022857">
    <property type="term" value="F:transmembrane transporter activity"/>
    <property type="evidence" value="ECO:0007669"/>
    <property type="project" value="InterPro"/>
</dbReference>
<feature type="transmembrane region" description="Helical" evidence="6">
    <location>
        <begin position="55"/>
        <end position="72"/>
    </location>
</feature>
<dbReference type="InterPro" id="IPR011701">
    <property type="entry name" value="MFS"/>
</dbReference>
<evidence type="ECO:0000259" key="7">
    <source>
        <dbReference type="PROSITE" id="PS50850"/>
    </source>
</evidence>
<dbReference type="GO" id="GO:0016020">
    <property type="term" value="C:membrane"/>
    <property type="evidence" value="ECO:0007669"/>
    <property type="project" value="UniProtKB-SubCell"/>
</dbReference>
<feature type="transmembrane region" description="Helical" evidence="6">
    <location>
        <begin position="181"/>
        <end position="202"/>
    </location>
</feature>
<dbReference type="HOGENOM" id="CLU_001265_0_1_1"/>
<keyword evidence="2" id="KW-0813">Transport</keyword>
<evidence type="ECO:0000313" key="8">
    <source>
        <dbReference type="EMBL" id="KIV96910.1"/>
    </source>
</evidence>
<keyword evidence="9" id="KW-1185">Reference proteome</keyword>
<feature type="transmembrane region" description="Helical" evidence="6">
    <location>
        <begin position="410"/>
        <end position="430"/>
    </location>
</feature>
<feature type="transmembrane region" description="Helical" evidence="6">
    <location>
        <begin position="323"/>
        <end position="343"/>
    </location>
</feature>
<dbReference type="PROSITE" id="PS50850">
    <property type="entry name" value="MFS"/>
    <property type="match status" value="1"/>
</dbReference>
<dbReference type="InterPro" id="IPR036259">
    <property type="entry name" value="MFS_trans_sf"/>
</dbReference>
<organism evidence="8 9">
    <name type="scientific">Exophiala mesophila</name>
    <name type="common">Black yeast-like fungus</name>
    <dbReference type="NCBI Taxonomy" id="212818"/>
    <lineage>
        <taxon>Eukaryota</taxon>
        <taxon>Fungi</taxon>
        <taxon>Dikarya</taxon>
        <taxon>Ascomycota</taxon>
        <taxon>Pezizomycotina</taxon>
        <taxon>Eurotiomycetes</taxon>
        <taxon>Chaetothyriomycetidae</taxon>
        <taxon>Chaetothyriales</taxon>
        <taxon>Herpotrichiellaceae</taxon>
        <taxon>Exophiala</taxon>
    </lineage>
</organism>
<dbReference type="InterPro" id="IPR020846">
    <property type="entry name" value="MFS_dom"/>
</dbReference>
<dbReference type="VEuPathDB" id="FungiDB:PV10_00723"/>
<dbReference type="FunFam" id="1.20.1250.20:FF:000034">
    <property type="entry name" value="MFS general substrate transporter"/>
    <property type="match status" value="1"/>
</dbReference>
<dbReference type="PANTHER" id="PTHR43791:SF91">
    <property type="entry name" value="MAJOR FACILITATOR SUPERFAMILY (MFS) PROFILE DOMAIN-CONTAINING PROTEIN-RELATED"/>
    <property type="match status" value="1"/>
</dbReference>